<evidence type="ECO:0000256" key="1">
    <source>
        <dbReference type="SAM" id="Phobius"/>
    </source>
</evidence>
<reference evidence="3" key="1">
    <citation type="journal article" date="2019" name="Int. J. Syst. Evol. Microbiol.">
        <title>The Global Catalogue of Microorganisms (GCM) 10K type strain sequencing project: providing services to taxonomists for standard genome sequencing and annotation.</title>
        <authorList>
            <consortium name="The Broad Institute Genomics Platform"/>
            <consortium name="The Broad Institute Genome Sequencing Center for Infectious Disease"/>
            <person name="Wu L."/>
            <person name="Ma J."/>
        </authorList>
    </citation>
    <scope>NUCLEOTIDE SEQUENCE [LARGE SCALE GENOMIC DNA]</scope>
    <source>
        <strain evidence="3">JCM 16014</strain>
    </source>
</reference>
<keyword evidence="1" id="KW-0812">Transmembrane</keyword>
<evidence type="ECO:0000313" key="2">
    <source>
        <dbReference type="EMBL" id="GAA2050292.1"/>
    </source>
</evidence>
<feature type="transmembrane region" description="Helical" evidence="1">
    <location>
        <begin position="49"/>
        <end position="70"/>
    </location>
</feature>
<comment type="caution">
    <text evidence="2">The sequence shown here is derived from an EMBL/GenBank/DDBJ whole genome shotgun (WGS) entry which is preliminary data.</text>
</comment>
<accession>A0ABP5GPG5</accession>
<keyword evidence="3" id="KW-1185">Reference proteome</keyword>
<proteinExistence type="predicted"/>
<gene>
    <name evidence="2" type="ORF">GCM10009839_65830</name>
</gene>
<organism evidence="2 3">
    <name type="scientific">Catenulispora yoronensis</name>
    <dbReference type="NCBI Taxonomy" id="450799"/>
    <lineage>
        <taxon>Bacteria</taxon>
        <taxon>Bacillati</taxon>
        <taxon>Actinomycetota</taxon>
        <taxon>Actinomycetes</taxon>
        <taxon>Catenulisporales</taxon>
        <taxon>Catenulisporaceae</taxon>
        <taxon>Catenulispora</taxon>
    </lineage>
</organism>
<keyword evidence="1" id="KW-0472">Membrane</keyword>
<evidence type="ECO:0000313" key="3">
    <source>
        <dbReference type="Proteomes" id="UP001500751"/>
    </source>
</evidence>
<dbReference type="RefSeq" id="WP_344669597.1">
    <property type="nucleotide sequence ID" value="NZ_BAAAQN010000049.1"/>
</dbReference>
<protein>
    <submittedName>
        <fullName evidence="2">Uncharacterized protein</fullName>
    </submittedName>
</protein>
<name>A0ABP5GPG5_9ACTN</name>
<sequence length="429" mass="45085">MKHTSENDIPELAARALINRLFDGVEPPHRAGMAESSITHGAEVSRRRVYTVAGTAVCVLAIAAGAVVVANRGADNRDDWSLVTGTVPPTSASAFEDQAPTYSDKIREIQAELPGLLTPLLPAGLTVRYDTTRQGPISSRTGDVSPDFMVRVGAKDYVLQIDADNTGYEDAFTRNPATVPVQVVGGTIRVRTLPSSGSDDGGSAFSTWFEYLPADTSKPPIRILIYGDSVSASAQGPLDVEAFKKLVNAPGFKAVADLLDPSVPASATAVRQRYEIETRIAAETAWILPPGFRLKLSPAIPWALELVGPRGVNTFGWADTADGAPDPTCRKATLCYDAGSGALKQVAPDSKPRMGRYVYAASDGSGKTGYLTVLGKPALGMNIDPAVMGKADAEAAPEGPGLTPQQAMAILKAPNLSLVIANVERAMAG</sequence>
<dbReference type="EMBL" id="BAAAQN010000049">
    <property type="protein sequence ID" value="GAA2050292.1"/>
    <property type="molecule type" value="Genomic_DNA"/>
</dbReference>
<dbReference type="Proteomes" id="UP001500751">
    <property type="component" value="Unassembled WGS sequence"/>
</dbReference>
<keyword evidence="1" id="KW-1133">Transmembrane helix</keyword>